<dbReference type="Gene3D" id="1.10.287.130">
    <property type="match status" value="1"/>
</dbReference>
<dbReference type="PROSITE" id="PS50113">
    <property type="entry name" value="PAC"/>
    <property type="match status" value="1"/>
</dbReference>
<dbReference type="RefSeq" id="WP_283752805.1">
    <property type="nucleotide sequence ID" value="NZ_JAQOSP010000041.1"/>
</dbReference>
<dbReference type="InterPro" id="IPR036097">
    <property type="entry name" value="HisK_dim/P_sf"/>
</dbReference>
<dbReference type="PANTHER" id="PTHR45339">
    <property type="entry name" value="HYBRID SIGNAL TRANSDUCTION HISTIDINE KINASE J"/>
    <property type="match status" value="1"/>
</dbReference>
<feature type="domain" description="HAMP" evidence="18">
    <location>
        <begin position="375"/>
        <end position="427"/>
    </location>
</feature>
<dbReference type="PROSITE" id="PS50885">
    <property type="entry name" value="HAMP"/>
    <property type="match status" value="1"/>
</dbReference>
<dbReference type="Pfam" id="PF00072">
    <property type="entry name" value="Response_reg"/>
    <property type="match status" value="1"/>
</dbReference>
<dbReference type="GO" id="GO:0005524">
    <property type="term" value="F:ATP binding"/>
    <property type="evidence" value="ECO:0007669"/>
    <property type="project" value="UniProtKB-KW"/>
</dbReference>
<gene>
    <name evidence="19" type="ORF">PMG71_06360</name>
</gene>
<dbReference type="Gene3D" id="3.40.50.2300">
    <property type="match status" value="1"/>
</dbReference>
<dbReference type="InterPro" id="IPR004358">
    <property type="entry name" value="Sig_transdc_His_kin-like_C"/>
</dbReference>
<keyword evidence="8" id="KW-0418">Kinase</keyword>
<dbReference type="Pfam" id="PF02518">
    <property type="entry name" value="HATPase_c"/>
    <property type="match status" value="1"/>
</dbReference>
<dbReference type="PROSITE" id="PS50109">
    <property type="entry name" value="HIS_KIN"/>
    <property type="match status" value="1"/>
</dbReference>
<dbReference type="SUPFAM" id="SSF55874">
    <property type="entry name" value="ATPase domain of HSP90 chaperone/DNA topoisomerase II/histidine kinase"/>
    <property type="match status" value="1"/>
</dbReference>
<evidence type="ECO:0000256" key="5">
    <source>
        <dbReference type="ARBA" id="ARBA00022553"/>
    </source>
</evidence>
<evidence type="ECO:0000256" key="1">
    <source>
        <dbReference type="ARBA" id="ARBA00000085"/>
    </source>
</evidence>
<dbReference type="InterPro" id="IPR003660">
    <property type="entry name" value="HAMP_dom"/>
</dbReference>
<dbReference type="InterPro" id="IPR035965">
    <property type="entry name" value="PAS-like_dom_sf"/>
</dbReference>
<dbReference type="Proteomes" id="UP001235303">
    <property type="component" value="Unassembled WGS sequence"/>
</dbReference>
<dbReference type="CDD" id="cd17546">
    <property type="entry name" value="REC_hyHK_CKI1_RcsC-like"/>
    <property type="match status" value="1"/>
</dbReference>
<dbReference type="PROSITE" id="PS50112">
    <property type="entry name" value="PAS"/>
    <property type="match status" value="1"/>
</dbReference>
<dbReference type="SMART" id="SM00091">
    <property type="entry name" value="PAS"/>
    <property type="match status" value="1"/>
</dbReference>
<evidence type="ECO:0000259" key="17">
    <source>
        <dbReference type="PROSITE" id="PS50113"/>
    </source>
</evidence>
<reference evidence="19 20" key="1">
    <citation type="submission" date="2023-01" db="EMBL/GenBank/DDBJ databases">
        <title>Novel diversity within Roseofilum (Cyanobacteria; Desertifilaceae) from marine benthic mats with descriptions of four novel species.</title>
        <authorList>
            <person name="Wang Y."/>
            <person name="Berthold D.E."/>
            <person name="Hu J."/>
            <person name="Lefler F.W."/>
            <person name="Laughinghouse H.D. IV."/>
        </authorList>
    </citation>
    <scope>NUCLEOTIDE SEQUENCE [LARGE SCALE GENOMIC DNA]</scope>
    <source>
        <strain evidence="19 20">BLCC-M154</strain>
    </source>
</reference>
<dbReference type="SUPFAM" id="SSF52172">
    <property type="entry name" value="CheY-like"/>
    <property type="match status" value="1"/>
</dbReference>
<dbReference type="InterPro" id="IPR000700">
    <property type="entry name" value="PAS-assoc_C"/>
</dbReference>
<dbReference type="CDD" id="cd06225">
    <property type="entry name" value="HAMP"/>
    <property type="match status" value="1"/>
</dbReference>
<dbReference type="Gene3D" id="1.10.8.500">
    <property type="entry name" value="HAMP domain in histidine kinase"/>
    <property type="match status" value="1"/>
</dbReference>
<dbReference type="PROSITE" id="PS50110">
    <property type="entry name" value="RESPONSE_REGULATORY"/>
    <property type="match status" value="1"/>
</dbReference>
<evidence type="ECO:0000256" key="3">
    <source>
        <dbReference type="ARBA" id="ARBA00012438"/>
    </source>
</evidence>
<dbReference type="EMBL" id="JAQOSP010000041">
    <property type="protein sequence ID" value="MDJ1169044.1"/>
    <property type="molecule type" value="Genomic_DNA"/>
</dbReference>
<dbReference type="CDD" id="cd16922">
    <property type="entry name" value="HATPase_EvgS-ArcB-TorS-like"/>
    <property type="match status" value="1"/>
</dbReference>
<dbReference type="Pfam" id="PF02743">
    <property type="entry name" value="dCache_1"/>
    <property type="match status" value="1"/>
</dbReference>
<dbReference type="PRINTS" id="PR00344">
    <property type="entry name" value="BCTRLSENSOR"/>
</dbReference>
<dbReference type="CDD" id="cd00130">
    <property type="entry name" value="PAS"/>
    <property type="match status" value="1"/>
</dbReference>
<dbReference type="InterPro" id="IPR003594">
    <property type="entry name" value="HATPase_dom"/>
</dbReference>
<keyword evidence="9 13" id="KW-1133">Transmembrane helix</keyword>
<feature type="domain" description="PAC" evidence="17">
    <location>
        <begin position="513"/>
        <end position="565"/>
    </location>
</feature>
<feature type="modified residue" description="4-aspartylphosphate" evidence="12">
    <location>
        <position position="896"/>
    </location>
</feature>
<keyword evidence="6" id="KW-0808">Transferase</keyword>
<evidence type="ECO:0000313" key="19">
    <source>
        <dbReference type="EMBL" id="MDJ1169044.1"/>
    </source>
</evidence>
<feature type="transmembrane region" description="Helical" evidence="13">
    <location>
        <begin position="12"/>
        <end position="36"/>
    </location>
</feature>
<dbReference type="InterPro" id="IPR013656">
    <property type="entry name" value="PAS_4"/>
</dbReference>
<keyword evidence="5 12" id="KW-0597">Phosphoprotein</keyword>
<dbReference type="CDD" id="cd00082">
    <property type="entry name" value="HisKA"/>
    <property type="match status" value="1"/>
</dbReference>
<evidence type="ECO:0000256" key="4">
    <source>
        <dbReference type="ARBA" id="ARBA00022475"/>
    </source>
</evidence>
<dbReference type="Pfam" id="PF00672">
    <property type="entry name" value="HAMP"/>
    <property type="match status" value="1"/>
</dbReference>
<evidence type="ECO:0000256" key="13">
    <source>
        <dbReference type="SAM" id="Phobius"/>
    </source>
</evidence>
<dbReference type="InterPro" id="IPR033479">
    <property type="entry name" value="dCache_1"/>
</dbReference>
<dbReference type="SUPFAM" id="SSF47384">
    <property type="entry name" value="Homodimeric domain of signal transducing histidine kinase"/>
    <property type="match status" value="1"/>
</dbReference>
<evidence type="ECO:0000313" key="20">
    <source>
        <dbReference type="Proteomes" id="UP001235303"/>
    </source>
</evidence>
<evidence type="ECO:0000256" key="7">
    <source>
        <dbReference type="ARBA" id="ARBA00022692"/>
    </source>
</evidence>
<proteinExistence type="predicted"/>
<dbReference type="Pfam" id="PF00512">
    <property type="entry name" value="HisKA"/>
    <property type="match status" value="1"/>
</dbReference>
<dbReference type="Pfam" id="PF08448">
    <property type="entry name" value="PAS_4"/>
    <property type="match status" value="1"/>
</dbReference>
<evidence type="ECO:0000256" key="8">
    <source>
        <dbReference type="ARBA" id="ARBA00022777"/>
    </source>
</evidence>
<comment type="caution">
    <text evidence="19">The sequence shown here is derived from an EMBL/GenBank/DDBJ whole genome shotgun (WGS) entry which is preliminary data.</text>
</comment>
<evidence type="ECO:0000256" key="11">
    <source>
        <dbReference type="ARBA" id="ARBA00023136"/>
    </source>
</evidence>
<dbReference type="PANTHER" id="PTHR45339:SF1">
    <property type="entry name" value="HYBRID SIGNAL TRANSDUCTION HISTIDINE KINASE J"/>
    <property type="match status" value="1"/>
</dbReference>
<organism evidence="19 20">
    <name type="scientific">Roseofilum acuticapitatum BLCC-M154</name>
    <dbReference type="NCBI Taxonomy" id="3022444"/>
    <lineage>
        <taxon>Bacteria</taxon>
        <taxon>Bacillati</taxon>
        <taxon>Cyanobacteriota</taxon>
        <taxon>Cyanophyceae</taxon>
        <taxon>Desertifilales</taxon>
        <taxon>Desertifilaceae</taxon>
        <taxon>Roseofilum</taxon>
        <taxon>Roseofilum acuticapitatum</taxon>
    </lineage>
</organism>
<evidence type="ECO:0000256" key="12">
    <source>
        <dbReference type="PROSITE-ProRule" id="PRU00169"/>
    </source>
</evidence>
<dbReference type="Gene3D" id="3.30.450.20">
    <property type="entry name" value="PAS domain"/>
    <property type="match status" value="3"/>
</dbReference>
<evidence type="ECO:0000259" key="15">
    <source>
        <dbReference type="PROSITE" id="PS50110"/>
    </source>
</evidence>
<keyword evidence="19" id="KW-0547">Nucleotide-binding</keyword>
<dbReference type="InterPro" id="IPR011006">
    <property type="entry name" value="CheY-like_superfamily"/>
</dbReference>
<evidence type="ECO:0000259" key="14">
    <source>
        <dbReference type="PROSITE" id="PS50109"/>
    </source>
</evidence>
<keyword evidence="11 13" id="KW-0472">Membrane</keyword>
<feature type="transmembrane region" description="Helical" evidence="13">
    <location>
        <begin position="358"/>
        <end position="377"/>
    </location>
</feature>
<dbReference type="SMART" id="SM00388">
    <property type="entry name" value="HisKA"/>
    <property type="match status" value="1"/>
</dbReference>
<evidence type="ECO:0000256" key="6">
    <source>
        <dbReference type="ARBA" id="ARBA00022679"/>
    </source>
</evidence>
<keyword evidence="20" id="KW-1185">Reference proteome</keyword>
<dbReference type="SMART" id="SM00304">
    <property type="entry name" value="HAMP"/>
    <property type="match status" value="1"/>
</dbReference>
<dbReference type="SUPFAM" id="SSF158472">
    <property type="entry name" value="HAMP domain-like"/>
    <property type="match status" value="1"/>
</dbReference>
<feature type="domain" description="PAS" evidence="16">
    <location>
        <begin position="432"/>
        <end position="473"/>
    </location>
</feature>
<dbReference type="SMART" id="SM00448">
    <property type="entry name" value="REC"/>
    <property type="match status" value="1"/>
</dbReference>
<dbReference type="Gene3D" id="3.30.565.10">
    <property type="entry name" value="Histidine kinase-like ATPase, C-terminal domain"/>
    <property type="match status" value="1"/>
</dbReference>
<comment type="catalytic activity">
    <reaction evidence="1">
        <text>ATP + protein L-histidine = ADP + protein N-phospho-L-histidine.</text>
        <dbReference type="EC" id="2.7.13.3"/>
    </reaction>
</comment>
<keyword evidence="4" id="KW-1003">Cell membrane</keyword>
<dbReference type="InterPro" id="IPR000014">
    <property type="entry name" value="PAS"/>
</dbReference>
<dbReference type="InterPro" id="IPR003661">
    <property type="entry name" value="HisK_dim/P_dom"/>
</dbReference>
<name>A0ABT7AQ85_9CYAN</name>
<evidence type="ECO:0000256" key="2">
    <source>
        <dbReference type="ARBA" id="ARBA00004651"/>
    </source>
</evidence>
<dbReference type="InterPro" id="IPR005467">
    <property type="entry name" value="His_kinase_dom"/>
</dbReference>
<evidence type="ECO:0000256" key="10">
    <source>
        <dbReference type="ARBA" id="ARBA00023012"/>
    </source>
</evidence>
<accession>A0ABT7AQ85</accession>
<dbReference type="InterPro" id="IPR036890">
    <property type="entry name" value="HATPase_C_sf"/>
</dbReference>
<protein>
    <recommendedName>
        <fullName evidence="3">histidine kinase</fullName>
        <ecNumber evidence="3">2.7.13.3</ecNumber>
    </recommendedName>
</protein>
<sequence>MNYKRRWYHLSLQTVFIIPFLVEILVIVGLIGYFSYYNSQKSVQKIAYQLLNEKSDRIQEKVHHFLDVPETILQNHQALVNNSFLNLQDLDAWVPYFWTQSQYYQSYFISSMQVANLQGEYRASGTSHDSQGRIRQGIAVSTKENNFRMDVYYHLEDFLLDNSPNEFRGYFSAKDRPWFKDAMDEKKMVWTDIYFRFIDNQTLAISLSAPIFSLDGNEIEGVSAILLDLNYINKFLKSLKIGKTGQAFIVDQSGQLVATSLHEDLVIQENGELSRVTAVQSQNIITKTIAKQLESKIINSANHQELNIYPITINQEKYFVNKLFFSYENDLNWWVIIVIPESDFMDEINQNTQNTIKLCLLALVGAIAIGTLTARWVTQPLVNLNNYTQRIAQGDWSTHLTIDRKDEIGELSQSFNTMVKKVKTYLTQVKENEQRLQQFLESIPLGIAIHNLDGTIYYMNQKGRQLLGIVSDEQTQYSFSQMNQYYQIYQDHNDRLYPMEELPISKALLGHKVYLDDLVIKQFDKPLYYEVWATPIYDRHGEIIYAIAIFQDITQRKQTDSILRDYNQHLETEVKQRTEQLYQAKEVAEVANKTKSLFLANMSHELRSPLNAILGFSNLMLRSEHLSAEQEENLQIIHQSGEYLLSLINNVLDLSKVEAGKVSLNVKNFNLYNLLKEVEQSFQNKVTNQLLQFRMSYTPRVSEYICTDKIKLRQILTNLLSNAFKFTETGSIQVTIDQQNYAEVARLEFTVSDTGQGIAPEELPQLFQPFHQTQSGKKAKEGTGLGLSISKKFIDLMAGEIRVESEVGKGTTFFFTIEVTPIAADQITDLKAPPRVVGLQAGQPNYRILVVDDCPTNCKLLMKFLQPVGFYVETAHNGERAIEIWQQWQPDLIWMDMRMPVMNGYEAVKRIREQEGEQKTIIIALTASIVEEEKVLSLSAGCNDVVSKPFEEDLIFQTIAKHLDVRYIYKQENQDRRSPTTPHPLTPEDLRHLSPQWRQDMGQAAIELDDQKVLRLIKDIQATDPEIAHTLTQFINDFRFDRISQLVCLSSKSA</sequence>
<keyword evidence="19" id="KW-0067">ATP-binding</keyword>
<evidence type="ECO:0000256" key="9">
    <source>
        <dbReference type="ARBA" id="ARBA00022989"/>
    </source>
</evidence>
<comment type="subcellular location">
    <subcellularLocation>
        <location evidence="2">Cell membrane</location>
        <topology evidence="2">Multi-pass membrane protein</topology>
    </subcellularLocation>
</comment>
<evidence type="ECO:0000259" key="18">
    <source>
        <dbReference type="PROSITE" id="PS50885"/>
    </source>
</evidence>
<keyword evidence="10" id="KW-0902">Two-component regulatory system</keyword>
<dbReference type="EC" id="2.7.13.3" evidence="3"/>
<dbReference type="CDD" id="cd12912">
    <property type="entry name" value="PDC2_MCP_like"/>
    <property type="match status" value="1"/>
</dbReference>
<dbReference type="SMART" id="SM00387">
    <property type="entry name" value="HATPase_c"/>
    <property type="match status" value="1"/>
</dbReference>
<keyword evidence="7 13" id="KW-0812">Transmembrane</keyword>
<evidence type="ECO:0000259" key="16">
    <source>
        <dbReference type="PROSITE" id="PS50112"/>
    </source>
</evidence>
<feature type="domain" description="Histidine kinase" evidence="14">
    <location>
        <begin position="601"/>
        <end position="821"/>
    </location>
</feature>
<dbReference type="InterPro" id="IPR001789">
    <property type="entry name" value="Sig_transdc_resp-reg_receiver"/>
</dbReference>
<feature type="domain" description="Response regulatory" evidence="15">
    <location>
        <begin position="847"/>
        <end position="963"/>
    </location>
</feature>
<dbReference type="SUPFAM" id="SSF55785">
    <property type="entry name" value="PYP-like sensor domain (PAS domain)"/>
    <property type="match status" value="1"/>
</dbReference>